<dbReference type="InterPro" id="IPR020454">
    <property type="entry name" value="DAG/PE-bd"/>
</dbReference>
<dbReference type="GO" id="GO:0005829">
    <property type="term" value="C:cytosol"/>
    <property type="evidence" value="ECO:0007669"/>
    <property type="project" value="TreeGrafter"/>
</dbReference>
<evidence type="ECO:0000256" key="2">
    <source>
        <dbReference type="ARBA" id="ARBA00022833"/>
    </source>
</evidence>
<dbReference type="InterPro" id="IPR046349">
    <property type="entry name" value="C1-like_sf"/>
</dbReference>
<proteinExistence type="predicted"/>
<feature type="region of interest" description="Disordered" evidence="3">
    <location>
        <begin position="15"/>
        <end position="97"/>
    </location>
</feature>
<dbReference type="GO" id="GO:0035556">
    <property type="term" value="P:intracellular signal transduction"/>
    <property type="evidence" value="ECO:0007669"/>
    <property type="project" value="TreeGrafter"/>
</dbReference>
<feature type="domain" description="Phorbol-ester/DAG-type" evidence="4">
    <location>
        <begin position="183"/>
        <end position="215"/>
    </location>
</feature>
<dbReference type="PANTHER" id="PTHR22968">
    <property type="entry name" value="PROTEIN KINASE C, MU"/>
    <property type="match status" value="1"/>
</dbReference>
<organism evidence="5 6">
    <name type="scientific">Callosobruchus maculatus</name>
    <name type="common">Southern cowpea weevil</name>
    <name type="synonym">Pulse bruchid</name>
    <dbReference type="NCBI Taxonomy" id="64391"/>
    <lineage>
        <taxon>Eukaryota</taxon>
        <taxon>Metazoa</taxon>
        <taxon>Ecdysozoa</taxon>
        <taxon>Arthropoda</taxon>
        <taxon>Hexapoda</taxon>
        <taxon>Insecta</taxon>
        <taxon>Pterygota</taxon>
        <taxon>Neoptera</taxon>
        <taxon>Endopterygota</taxon>
        <taxon>Coleoptera</taxon>
        <taxon>Polyphaga</taxon>
        <taxon>Cucujiformia</taxon>
        <taxon>Chrysomeloidea</taxon>
        <taxon>Chrysomelidae</taxon>
        <taxon>Bruchinae</taxon>
        <taxon>Bruchini</taxon>
        <taxon>Callosobruchus</taxon>
    </lineage>
</organism>
<dbReference type="Pfam" id="PF00130">
    <property type="entry name" value="C1_1"/>
    <property type="match status" value="2"/>
</dbReference>
<feature type="compositionally biased region" description="Basic and acidic residues" evidence="3">
    <location>
        <begin position="30"/>
        <end position="50"/>
    </location>
</feature>
<reference evidence="5 6" key="1">
    <citation type="submission" date="2019-01" db="EMBL/GenBank/DDBJ databases">
        <authorList>
            <person name="Sayadi A."/>
        </authorList>
    </citation>
    <scope>NUCLEOTIDE SEQUENCE [LARGE SCALE GENOMIC DNA]</scope>
</reference>
<dbReference type="GO" id="GO:0008270">
    <property type="term" value="F:zinc ion binding"/>
    <property type="evidence" value="ECO:0007669"/>
    <property type="project" value="UniProtKB-KW"/>
</dbReference>
<feature type="domain" description="Phorbol-ester/DAG-type" evidence="4">
    <location>
        <begin position="111"/>
        <end position="161"/>
    </location>
</feature>
<sequence>MCKQTVVSECDDKMMFTGGNHYKRKTSSSDLRERRRERLGSKGVDSEKERRKVSKPRSYEGNSSGYSSYQSTSTLVKTPSVESDDDQHRYHSRGPKRRGAVKFQRYHEIKGHQFVAKFFRQPTFCAFCKDFLWGFGKQGYHCQFCQTAVHRKCHEKLLGKCPGSGLNSESTIYLRERFKIDLPHRFKVHTFMSPTFCDHCGSLLYGIYKQGLKCEGKYKLYETP</sequence>
<dbReference type="PROSITE" id="PS00479">
    <property type="entry name" value="ZF_DAG_PE_1"/>
    <property type="match status" value="1"/>
</dbReference>
<dbReference type="PANTHER" id="PTHR22968:SF14">
    <property type="entry name" value="PROTEIN KINASE C"/>
    <property type="match status" value="1"/>
</dbReference>
<gene>
    <name evidence="5" type="ORF">CALMAC_LOCUS7428</name>
</gene>
<dbReference type="AlphaFoldDB" id="A0A653CA21"/>
<dbReference type="GO" id="GO:0016020">
    <property type="term" value="C:membrane"/>
    <property type="evidence" value="ECO:0007669"/>
    <property type="project" value="UniProtKB-SubCell"/>
</dbReference>
<evidence type="ECO:0000313" key="5">
    <source>
        <dbReference type="EMBL" id="VEN44748.1"/>
    </source>
</evidence>
<dbReference type="SUPFAM" id="SSF57889">
    <property type="entry name" value="Cysteine-rich domain"/>
    <property type="match status" value="2"/>
</dbReference>
<dbReference type="PRINTS" id="PR00008">
    <property type="entry name" value="DAGPEDOMAIN"/>
</dbReference>
<dbReference type="Proteomes" id="UP000410492">
    <property type="component" value="Unassembled WGS sequence"/>
</dbReference>
<dbReference type="Gene3D" id="3.30.60.20">
    <property type="match status" value="2"/>
</dbReference>
<evidence type="ECO:0000313" key="6">
    <source>
        <dbReference type="Proteomes" id="UP000410492"/>
    </source>
</evidence>
<keyword evidence="6" id="KW-1185">Reference proteome</keyword>
<feature type="compositionally biased region" description="Low complexity" evidence="3">
    <location>
        <begin position="59"/>
        <end position="74"/>
    </location>
</feature>
<keyword evidence="2" id="KW-0862">Zinc</keyword>
<dbReference type="SMART" id="SM00109">
    <property type="entry name" value="C1"/>
    <property type="match status" value="2"/>
</dbReference>
<dbReference type="GO" id="GO:0004674">
    <property type="term" value="F:protein serine/threonine kinase activity"/>
    <property type="evidence" value="ECO:0007669"/>
    <property type="project" value="UniProtKB-KW"/>
</dbReference>
<evidence type="ECO:0000259" key="4">
    <source>
        <dbReference type="PROSITE" id="PS50081"/>
    </source>
</evidence>
<name>A0A653CA21_CALMS</name>
<accession>A0A653CA21</accession>
<dbReference type="PROSITE" id="PS50081">
    <property type="entry name" value="ZF_DAG_PE_2"/>
    <property type="match status" value="2"/>
</dbReference>
<evidence type="ECO:0000256" key="3">
    <source>
        <dbReference type="SAM" id="MobiDB-lite"/>
    </source>
</evidence>
<dbReference type="GO" id="GO:0007200">
    <property type="term" value="P:phospholipase C-activating G protein-coupled receptor signaling pathway"/>
    <property type="evidence" value="ECO:0007669"/>
    <property type="project" value="TreeGrafter"/>
</dbReference>
<dbReference type="EMBL" id="CAACVG010007303">
    <property type="protein sequence ID" value="VEN44748.1"/>
    <property type="molecule type" value="Genomic_DNA"/>
</dbReference>
<dbReference type="InterPro" id="IPR002219">
    <property type="entry name" value="PKC_DAG/PE"/>
</dbReference>
<evidence type="ECO:0000256" key="1">
    <source>
        <dbReference type="ARBA" id="ARBA00022723"/>
    </source>
</evidence>
<protein>
    <recommendedName>
        <fullName evidence="4">Phorbol-ester/DAG-type domain-containing protein</fullName>
    </recommendedName>
</protein>
<dbReference type="OrthoDB" id="63267at2759"/>
<dbReference type="CDD" id="cd20834">
    <property type="entry name" value="C1_nPKC_theta-like_rpt1"/>
    <property type="match status" value="1"/>
</dbReference>
<dbReference type="FunFam" id="3.30.60.20:FF:000008">
    <property type="entry name" value="Protein kinase C theta"/>
    <property type="match status" value="1"/>
</dbReference>
<keyword evidence="1" id="KW-0479">Metal-binding</keyword>